<dbReference type="Proteomes" id="UP000789901">
    <property type="component" value="Unassembled WGS sequence"/>
</dbReference>
<name>A0ABN7VEY7_GIGMA</name>
<gene>
    <name evidence="2" type="ORF">GMARGA_LOCUS17850</name>
</gene>
<proteinExistence type="predicted"/>
<dbReference type="InterPro" id="IPR036691">
    <property type="entry name" value="Endo/exonu/phosph_ase_sf"/>
</dbReference>
<protein>
    <submittedName>
        <fullName evidence="2">33512_t:CDS:1</fullName>
    </submittedName>
</protein>
<organism evidence="2 3">
    <name type="scientific">Gigaspora margarita</name>
    <dbReference type="NCBI Taxonomy" id="4874"/>
    <lineage>
        <taxon>Eukaryota</taxon>
        <taxon>Fungi</taxon>
        <taxon>Fungi incertae sedis</taxon>
        <taxon>Mucoromycota</taxon>
        <taxon>Glomeromycotina</taxon>
        <taxon>Glomeromycetes</taxon>
        <taxon>Diversisporales</taxon>
        <taxon>Gigasporaceae</taxon>
        <taxon>Gigaspora</taxon>
    </lineage>
</organism>
<reference evidence="2 3" key="1">
    <citation type="submission" date="2021-06" db="EMBL/GenBank/DDBJ databases">
        <authorList>
            <person name="Kallberg Y."/>
            <person name="Tangrot J."/>
            <person name="Rosling A."/>
        </authorList>
    </citation>
    <scope>NUCLEOTIDE SEQUENCE [LARGE SCALE GENOMIC DNA]</scope>
    <source>
        <strain evidence="2 3">120-4 pot B 10/14</strain>
    </source>
</reference>
<feature type="compositionally biased region" description="Polar residues" evidence="1">
    <location>
        <begin position="426"/>
        <end position="435"/>
    </location>
</feature>
<dbReference type="Gene3D" id="3.60.10.10">
    <property type="entry name" value="Endonuclease/exonuclease/phosphatase"/>
    <property type="match status" value="1"/>
</dbReference>
<keyword evidence="3" id="KW-1185">Reference proteome</keyword>
<evidence type="ECO:0000256" key="1">
    <source>
        <dbReference type="SAM" id="MobiDB-lite"/>
    </source>
</evidence>
<dbReference type="EMBL" id="CAJVQB010013767">
    <property type="protein sequence ID" value="CAG8764389.1"/>
    <property type="molecule type" value="Genomic_DNA"/>
</dbReference>
<comment type="caution">
    <text evidence="2">The sequence shown here is derived from an EMBL/GenBank/DDBJ whole genome shotgun (WGS) entry which is preliminary data.</text>
</comment>
<feature type="region of interest" description="Disordered" evidence="1">
    <location>
        <begin position="417"/>
        <end position="445"/>
    </location>
</feature>
<dbReference type="SUPFAM" id="SSF56219">
    <property type="entry name" value="DNase I-like"/>
    <property type="match status" value="1"/>
</dbReference>
<evidence type="ECO:0000313" key="3">
    <source>
        <dbReference type="Proteomes" id="UP000789901"/>
    </source>
</evidence>
<evidence type="ECO:0000313" key="2">
    <source>
        <dbReference type="EMBL" id="CAG8764389.1"/>
    </source>
</evidence>
<sequence length="445" mass="51416">MATNNTDTTEQVQAYLVPETDYRQLKIGIHNINGLKLNEQKLLDLAKHGRDSGLDIIKVLETNLKEKERSYIRIEEYRYKSFWLSKEIGKKKGSGVAIQIWIIYLPPTDKKVAMQTQQMLAKGICKEKRLSTYNIVMGDFNTVLDSKLDTNNIGCKMQGPGKTISQAANTNIPFIKVKKTEAHFKRAVPKLKIYKEIGFLYQIIKNIKKLPEQKIDPKLQSSYNNIAKLKKCSSNNGGAEISFVSGKVKVPCKELGDITNIIGKGKLKINKLDHLQVIGWKIKKKDVVENKIVREVKKSAQCEIRVNSLVVSLLEVWDEMRKIEEIAWKGNVVEVQKRRMKLIRELVTVEDYTKLRRLFPYERTSKRFLASFWKQWMEKVYDRIWKTRCEQVKKWESKQNIGSGTINFEHERLQDLVPRSERTKAPTKTESQTGVRRSGRGIKGS</sequence>
<accession>A0ABN7VEY7</accession>